<dbReference type="EMBL" id="LOEE01000006">
    <property type="protein sequence ID" value="KXG78298.1"/>
    <property type="molecule type" value="Genomic_DNA"/>
</dbReference>
<sequence length="578" mass="61677">MAELTQNYNLKKPGQDDFYNIEDDNSNMDKIDEALTPEADPAQVPTGNGPGKLVQWVSWFANRIKAITGKPNWWDAPTKSLQELADEQASHLADNVKHSNYAVATGSANTYAVTLTPAPTAYTEGMCVVVKINIDNTGASTINVNGLGAKSIKKPNGNDVTSGGLKAGSIYTLRYNGTNFILQGEGASGNATASDLLSGKTATTDAGEIVGTMPNRGTVNITPGTTNQTIPQGYHSGSGVVYGSANLTASNIKQGVNIFGVTGMLEPLVGNNIPASRISASEIILDLIVGASGSYSIPMGLDIDNLGNRYYFIKRGSNYDPEYVKQDKASNTVFQINSGYSGVIKVIPNSQNVILHINNNLYRYNGTSYIWNTTPTGGVNDFCFTSDNNVAMVTSSGILRKLNLSNGSIIWSASESPASDKIASGSSGAIATGDGVVSSNGKVRLYNSSGTRIWEVSPFNSTFVKSVSIDDNDNVWVYDGSTAKKLSSLNGSVVATLFNILAGHSLFWINGKLYAVGNSGVGIYNESGVLLAKKTLNLSITPPCSPFINHRKNIIIPYYTSANYNYFYYEFITNVTPQ</sequence>
<gene>
    <name evidence="2" type="ORF">AN619_02730</name>
</gene>
<dbReference type="PATRIC" id="fig|520762.4.peg.308"/>
<evidence type="ECO:0000313" key="2">
    <source>
        <dbReference type="EMBL" id="KXG78298.1"/>
    </source>
</evidence>
<dbReference type="InterPro" id="IPR011047">
    <property type="entry name" value="Quinoprotein_ADH-like_sf"/>
</dbReference>
<proteinExistence type="predicted"/>
<protein>
    <recommendedName>
        <fullName evidence="1">Bulb-type lectin domain-containing protein</fullName>
    </recommendedName>
</protein>
<reference evidence="2 3" key="1">
    <citation type="submission" date="2015-12" db="EMBL/GenBank/DDBJ databases">
        <title>Draft genome sequence of the thermoanaerobe Thermotalea metallivorans, an isolate from the runoff channel of the Great Artesian Basin, Australia.</title>
        <authorList>
            <person name="Patel B.K."/>
        </authorList>
    </citation>
    <scope>NUCLEOTIDE SEQUENCE [LARGE SCALE GENOMIC DNA]</scope>
    <source>
        <strain evidence="2 3">B2-1</strain>
    </source>
</reference>
<dbReference type="RefSeq" id="WP_068554339.1">
    <property type="nucleotide sequence ID" value="NZ_LOEE01000006.1"/>
</dbReference>
<dbReference type="Gene3D" id="2.130.10.10">
    <property type="entry name" value="YVTN repeat-like/Quinoprotein amine dehydrogenase"/>
    <property type="match status" value="1"/>
</dbReference>
<organism evidence="2 3">
    <name type="scientific">Thermotalea metallivorans</name>
    <dbReference type="NCBI Taxonomy" id="520762"/>
    <lineage>
        <taxon>Bacteria</taxon>
        <taxon>Bacillati</taxon>
        <taxon>Bacillota</taxon>
        <taxon>Clostridia</taxon>
        <taxon>Peptostreptococcales</taxon>
        <taxon>Thermotaleaceae</taxon>
        <taxon>Thermotalea</taxon>
    </lineage>
</organism>
<dbReference type="AlphaFoldDB" id="A0A140LCM3"/>
<dbReference type="InterPro" id="IPR002372">
    <property type="entry name" value="PQQ_rpt_dom"/>
</dbReference>
<evidence type="ECO:0000259" key="1">
    <source>
        <dbReference type="PROSITE" id="PS50927"/>
    </source>
</evidence>
<keyword evidence="3" id="KW-1185">Reference proteome</keyword>
<dbReference type="Pfam" id="PF13360">
    <property type="entry name" value="PQQ_2"/>
    <property type="match status" value="1"/>
</dbReference>
<name>A0A140LCM3_9FIRM</name>
<dbReference type="OrthoDB" id="564699at2"/>
<evidence type="ECO:0000313" key="3">
    <source>
        <dbReference type="Proteomes" id="UP000070456"/>
    </source>
</evidence>
<comment type="caution">
    <text evidence="2">The sequence shown here is derived from an EMBL/GenBank/DDBJ whole genome shotgun (WGS) entry which is preliminary data.</text>
</comment>
<dbReference type="PROSITE" id="PS50927">
    <property type="entry name" value="BULB_LECTIN"/>
    <property type="match status" value="1"/>
</dbReference>
<dbReference type="InterPro" id="IPR001480">
    <property type="entry name" value="Bulb-type_lectin_dom"/>
</dbReference>
<dbReference type="SUPFAM" id="SSF50998">
    <property type="entry name" value="Quinoprotein alcohol dehydrogenase-like"/>
    <property type="match status" value="1"/>
</dbReference>
<feature type="domain" description="Bulb-type lectin" evidence="1">
    <location>
        <begin position="358"/>
        <end position="490"/>
    </location>
</feature>
<dbReference type="STRING" id="520762.AN619_02730"/>
<accession>A0A140LCM3</accession>
<dbReference type="InterPro" id="IPR015943">
    <property type="entry name" value="WD40/YVTN_repeat-like_dom_sf"/>
</dbReference>
<dbReference type="Proteomes" id="UP000070456">
    <property type="component" value="Unassembled WGS sequence"/>
</dbReference>